<name>A0A1U7S8H0_ALLSI</name>
<dbReference type="Gene3D" id="3.30.710.10">
    <property type="entry name" value="Potassium Channel Kv1.1, Chain A"/>
    <property type="match status" value="1"/>
</dbReference>
<comment type="subunit">
    <text evidence="17">Homodimerizes. Interacts with NCL, NEDD4 and YBX1. Interacts with HNRNPU (via RNA-binding RGG-box region); the interaction facilitates the recruitment of long non-coding RNA Blnc1 by ZBTB7B. Interacts with HDAC4 and HDAC5; the interaction allows the recruitment of HDAC4 and HDAC5 on CD8 loci for deacetylation and possible inhibition of CD8 genes expression.</text>
</comment>
<evidence type="ECO:0000313" key="29">
    <source>
        <dbReference type="RefSeq" id="XP_006031057.2"/>
    </source>
</evidence>
<evidence type="ECO:0000256" key="23">
    <source>
        <dbReference type="SAM" id="MobiDB-lite"/>
    </source>
</evidence>
<feature type="domain" description="C2H2-type" evidence="25">
    <location>
        <begin position="637"/>
        <end position="664"/>
    </location>
</feature>
<dbReference type="FunFam" id="3.30.160.60:FF:000673">
    <property type="entry name" value="Zinc finger and BTB domain-containing 7B"/>
    <property type="match status" value="1"/>
</dbReference>
<keyword evidence="12" id="KW-0832">Ubl conjugation</keyword>
<evidence type="ECO:0000256" key="10">
    <source>
        <dbReference type="ARBA" id="ARBA00022782"/>
    </source>
</evidence>
<evidence type="ECO:0000256" key="3">
    <source>
        <dbReference type="ARBA" id="ARBA00022473"/>
    </source>
</evidence>
<evidence type="ECO:0000256" key="4">
    <source>
        <dbReference type="ARBA" id="ARBA00022491"/>
    </source>
</evidence>
<dbReference type="InterPro" id="IPR017855">
    <property type="entry name" value="SMAD-like_dom_sf"/>
</dbReference>
<evidence type="ECO:0000256" key="1">
    <source>
        <dbReference type="ARBA" id="ARBA00004123"/>
    </source>
</evidence>
<dbReference type="PROSITE" id="PS51075">
    <property type="entry name" value="MH1"/>
    <property type="match status" value="1"/>
</dbReference>
<evidence type="ECO:0000256" key="22">
    <source>
        <dbReference type="PROSITE-ProRule" id="PRU00042"/>
    </source>
</evidence>
<evidence type="ECO:0000256" key="7">
    <source>
        <dbReference type="ARBA" id="ARBA00022723"/>
    </source>
</evidence>
<dbReference type="CDD" id="cd10489">
    <property type="entry name" value="MH1_SMAD_6_7"/>
    <property type="match status" value="1"/>
</dbReference>
<dbReference type="InterPro" id="IPR000210">
    <property type="entry name" value="BTB/POZ_dom"/>
</dbReference>
<feature type="domain" description="BTB" evidence="24">
    <location>
        <begin position="322"/>
        <end position="393"/>
    </location>
</feature>
<dbReference type="GeneID" id="102369409"/>
<organism evidence="28 29">
    <name type="scientific">Alligator sinensis</name>
    <name type="common">Chinese alligator</name>
    <dbReference type="NCBI Taxonomy" id="38654"/>
    <lineage>
        <taxon>Eukaryota</taxon>
        <taxon>Metazoa</taxon>
        <taxon>Chordata</taxon>
        <taxon>Craniata</taxon>
        <taxon>Vertebrata</taxon>
        <taxon>Euteleostomi</taxon>
        <taxon>Archelosauria</taxon>
        <taxon>Archosauria</taxon>
        <taxon>Crocodylia</taxon>
        <taxon>Alligatoridae</taxon>
        <taxon>Alligatorinae</taxon>
        <taxon>Alligator</taxon>
    </lineage>
</organism>
<evidence type="ECO:0000256" key="5">
    <source>
        <dbReference type="ARBA" id="ARBA00022499"/>
    </source>
</evidence>
<dbReference type="PANTHER" id="PTHR46105">
    <property type="entry name" value="AGAP004733-PA"/>
    <property type="match status" value="1"/>
</dbReference>
<dbReference type="GO" id="GO:0008270">
    <property type="term" value="F:zinc ion binding"/>
    <property type="evidence" value="ECO:0007669"/>
    <property type="project" value="UniProtKB-KW"/>
</dbReference>
<proteinExistence type="inferred from homology"/>
<sequence>MFRSRRSGLVRRLWRQRCMVPGPEDGLGALKPAAHALFKKLKDEELELLVQAVESRGARASGCVWVTRAEPRGAKLALPPQVLLCRLYRWPDLRHAYELKRLSCCQSFWGCGDGPVLCCNPYHLSRLAMPETPPPPYSKVSPFTPPWTEAWERSLSSCNTGSNQRDTSLVRPAAKDGHWCELAYWEHRTRVGRLYAVHGAAVDIFCELPQGSGFCLGQLSTAHRSVAVHRTRGKIGRGLRLSREPGGIWAYNRSEHPVFVHSPTLGPPGVRGQAVHKLLPGYSVKVRTMAGPEDDLIGIPFPEHSSELLCSLNEQRQLGVLCYVTLRSHGLEYRTHRAVLAACSLYFKKLFAGPGLGPGLGPGQDVCELDFVGPEALGALLEFAYTATLTLSRATLGEVLRAARLLEIPCVIAACVEILQGSGLEAPGPDASDWERARRYLEAFVALPDGDGDAAEPLPPRPAARRSKKTRKFLQARGLRLNHRAEEPVLDTEGYGSSPPAPLPLPEGLAAYEPGEEEDLPPAAFPFPYQAPLSPEEAGSDEEPMDPELMAYLSSLHHEALAPGLDGPDKLVRKRRSQMPQECPVCHKVIHGAGKLPRHMRTHTGEKPFACEVCGVRFTRNDKLKIHMRKHTGERPYSCPHCSARFLHSYDLKNHLHLHTGARPYECYLCHKAFAKDDHLQRHLKGQNCLEVRTRRRRRDDPPPPPAGPQGLDLSNGRLEGLRLSLARLWDPGRAPPPPDDEDDEEAEAEEGPQPDGAVPMEMA</sequence>
<dbReference type="Pfam" id="PF00651">
    <property type="entry name" value="BTB"/>
    <property type="match status" value="1"/>
</dbReference>
<dbReference type="FunFam" id="3.30.160.60:FF:000572">
    <property type="entry name" value="Zinc finger and BTB domain containing 7C"/>
    <property type="match status" value="1"/>
</dbReference>
<dbReference type="SMART" id="SM00355">
    <property type="entry name" value="ZnF_C2H2"/>
    <property type="match status" value="4"/>
</dbReference>
<dbReference type="RefSeq" id="XP_006031057.2">
    <property type="nucleotide sequence ID" value="XM_006030995.3"/>
</dbReference>
<feature type="region of interest" description="Disordered" evidence="23">
    <location>
        <begin position="484"/>
        <end position="509"/>
    </location>
</feature>
<dbReference type="SUPFAM" id="SSF54695">
    <property type="entry name" value="POZ domain"/>
    <property type="match status" value="1"/>
</dbReference>
<evidence type="ECO:0000259" key="24">
    <source>
        <dbReference type="PROSITE" id="PS50097"/>
    </source>
</evidence>
<evidence type="ECO:0000256" key="16">
    <source>
        <dbReference type="ARBA" id="ARBA00023242"/>
    </source>
</evidence>
<evidence type="ECO:0000259" key="27">
    <source>
        <dbReference type="PROSITE" id="PS51076"/>
    </source>
</evidence>
<dbReference type="GO" id="GO:0030154">
    <property type="term" value="P:cell differentiation"/>
    <property type="evidence" value="ECO:0007669"/>
    <property type="project" value="UniProtKB-KW"/>
</dbReference>
<comment type="similarity">
    <text evidence="2">Belongs to the dwarfin/SMAD family.</text>
</comment>
<dbReference type="InParanoid" id="A0A1U7S8H0"/>
<reference evidence="29" key="1">
    <citation type="submission" date="2025-08" db="UniProtKB">
        <authorList>
            <consortium name="RefSeq"/>
        </authorList>
    </citation>
    <scope>IDENTIFICATION</scope>
</reference>
<dbReference type="GO" id="GO:0005667">
    <property type="term" value="C:transcription regulator complex"/>
    <property type="evidence" value="ECO:0007669"/>
    <property type="project" value="InterPro"/>
</dbReference>
<keyword evidence="4" id="KW-0678">Repressor</keyword>
<dbReference type="Gene3D" id="3.30.160.60">
    <property type="entry name" value="Classic Zinc Finger"/>
    <property type="match status" value="4"/>
</dbReference>
<keyword evidence="15" id="KW-0804">Transcription</keyword>
<keyword evidence="11" id="KW-0862">Zinc</keyword>
<dbReference type="InterPro" id="IPR013087">
    <property type="entry name" value="Znf_C2H2_type"/>
</dbReference>
<evidence type="ECO:0000256" key="2">
    <source>
        <dbReference type="ARBA" id="ARBA00005545"/>
    </source>
</evidence>
<keyword evidence="5" id="KW-1017">Isopeptide bond</keyword>
<feature type="region of interest" description="Disordered" evidence="23">
    <location>
        <begin position="691"/>
        <end position="764"/>
    </location>
</feature>
<keyword evidence="8" id="KW-0677">Repeat</keyword>
<dbReference type="InterPro" id="IPR013019">
    <property type="entry name" value="MAD_homology_MH1"/>
</dbReference>
<dbReference type="Proteomes" id="UP000189705">
    <property type="component" value="Unplaced"/>
</dbReference>
<feature type="domain" description="C2H2-type" evidence="25">
    <location>
        <begin position="581"/>
        <end position="608"/>
    </location>
</feature>
<keyword evidence="3" id="KW-0217">Developmental protein</keyword>
<keyword evidence="14" id="KW-0805">Transcription regulation</keyword>
<dbReference type="CTD" id="51043"/>
<dbReference type="AlphaFoldDB" id="A0A1U7S8H0"/>
<gene>
    <name evidence="29" type="primary">ZBTB7B</name>
</gene>
<dbReference type="Gene3D" id="3.90.520.10">
    <property type="entry name" value="SMAD MH1 domain"/>
    <property type="match status" value="1"/>
</dbReference>
<dbReference type="SMART" id="SM00524">
    <property type="entry name" value="DWB"/>
    <property type="match status" value="1"/>
</dbReference>
<dbReference type="SUPFAM" id="SSF56366">
    <property type="entry name" value="SMAD MH1 domain"/>
    <property type="match status" value="1"/>
</dbReference>
<keyword evidence="28" id="KW-1185">Reference proteome</keyword>
<evidence type="ECO:0000256" key="12">
    <source>
        <dbReference type="ARBA" id="ARBA00022843"/>
    </source>
</evidence>
<evidence type="ECO:0000256" key="19">
    <source>
        <dbReference type="ARBA" id="ARBA00078335"/>
    </source>
</evidence>
<keyword evidence="13" id="KW-0007">Acetylation</keyword>
<dbReference type="SMART" id="SM00523">
    <property type="entry name" value="DWA"/>
    <property type="match status" value="1"/>
</dbReference>
<dbReference type="SMART" id="SM00225">
    <property type="entry name" value="BTB"/>
    <property type="match status" value="1"/>
</dbReference>
<accession>A0A1U7S8H0</accession>
<evidence type="ECO:0000259" key="25">
    <source>
        <dbReference type="PROSITE" id="PS50157"/>
    </source>
</evidence>
<evidence type="ECO:0000256" key="14">
    <source>
        <dbReference type="ARBA" id="ARBA00023015"/>
    </source>
</evidence>
<feature type="compositionally biased region" description="Acidic residues" evidence="23">
    <location>
        <begin position="739"/>
        <end position="753"/>
    </location>
</feature>
<dbReference type="PROSITE" id="PS50157">
    <property type="entry name" value="ZINC_FINGER_C2H2_2"/>
    <property type="match status" value="4"/>
</dbReference>
<dbReference type="InterPro" id="IPR003619">
    <property type="entry name" value="MAD_homology1_Dwarfin-type"/>
</dbReference>
<dbReference type="Gene3D" id="2.60.200.10">
    <property type="match status" value="1"/>
</dbReference>
<dbReference type="GO" id="GO:0000981">
    <property type="term" value="F:DNA-binding transcription factor activity, RNA polymerase II-specific"/>
    <property type="evidence" value="ECO:0007669"/>
    <property type="project" value="TreeGrafter"/>
</dbReference>
<dbReference type="Pfam" id="PF03166">
    <property type="entry name" value="MH2"/>
    <property type="match status" value="1"/>
</dbReference>
<dbReference type="PROSITE" id="PS00028">
    <property type="entry name" value="ZINC_FINGER_C2H2_1"/>
    <property type="match status" value="3"/>
</dbReference>
<feature type="region of interest" description="Disordered" evidence="23">
    <location>
        <begin position="451"/>
        <end position="470"/>
    </location>
</feature>
<dbReference type="FunFam" id="3.30.160.60:FF:000115">
    <property type="entry name" value="Zinc finger and BTB domain containing 7C"/>
    <property type="match status" value="1"/>
</dbReference>
<dbReference type="GO" id="GO:0005634">
    <property type="term" value="C:nucleus"/>
    <property type="evidence" value="ECO:0007669"/>
    <property type="project" value="UniProtKB-SubCell"/>
</dbReference>
<evidence type="ECO:0000256" key="17">
    <source>
        <dbReference type="ARBA" id="ARBA00062741"/>
    </source>
</evidence>
<feature type="domain" description="MH2" evidence="27">
    <location>
        <begin position="179"/>
        <end position="378"/>
    </location>
</feature>
<dbReference type="FunFam" id="3.30.160.60:FF:000202">
    <property type="entry name" value="Zinc finger protein 574"/>
    <property type="match status" value="1"/>
</dbReference>
<dbReference type="SUPFAM" id="SSF49879">
    <property type="entry name" value="SMAD/FHA domain"/>
    <property type="match status" value="1"/>
</dbReference>
<dbReference type="InterPro" id="IPR008984">
    <property type="entry name" value="SMAD_FHA_dom_sf"/>
</dbReference>
<evidence type="ECO:0000313" key="28">
    <source>
        <dbReference type="Proteomes" id="UP000189705"/>
    </source>
</evidence>
<dbReference type="InterPro" id="IPR050457">
    <property type="entry name" value="ZnFinger_BTB_dom_contain"/>
</dbReference>
<dbReference type="Pfam" id="PF00096">
    <property type="entry name" value="zf-C2H2"/>
    <property type="match status" value="2"/>
</dbReference>
<keyword evidence="16" id="KW-0539">Nucleus</keyword>
<evidence type="ECO:0000259" key="26">
    <source>
        <dbReference type="PROSITE" id="PS51075"/>
    </source>
</evidence>
<dbReference type="SUPFAM" id="SSF57667">
    <property type="entry name" value="beta-beta-alpha zinc fingers"/>
    <property type="match status" value="2"/>
</dbReference>
<dbReference type="GO" id="GO:0010628">
    <property type="term" value="P:positive regulation of gene expression"/>
    <property type="evidence" value="ECO:0007669"/>
    <property type="project" value="TreeGrafter"/>
</dbReference>
<evidence type="ECO:0000256" key="20">
    <source>
        <dbReference type="ARBA" id="ARBA00081658"/>
    </source>
</evidence>
<dbReference type="eggNOG" id="KOG3701">
    <property type="taxonomic scope" value="Eukaryota"/>
</dbReference>
<keyword evidence="9 22" id="KW-0863">Zinc-finger</keyword>
<dbReference type="PANTHER" id="PTHR46105:SF4">
    <property type="entry name" value="ZINC FINGER AND BTB DOMAIN-CONTAINING PROTEIN 7B"/>
    <property type="match status" value="1"/>
</dbReference>
<evidence type="ECO:0000256" key="13">
    <source>
        <dbReference type="ARBA" id="ARBA00022990"/>
    </source>
</evidence>
<evidence type="ECO:0000256" key="11">
    <source>
        <dbReference type="ARBA" id="ARBA00022833"/>
    </source>
</evidence>
<dbReference type="GO" id="GO:0000978">
    <property type="term" value="F:RNA polymerase II cis-regulatory region sequence-specific DNA binding"/>
    <property type="evidence" value="ECO:0007669"/>
    <property type="project" value="TreeGrafter"/>
</dbReference>
<keyword evidence="10" id="KW-0221">Differentiation</keyword>
<evidence type="ECO:0000256" key="6">
    <source>
        <dbReference type="ARBA" id="ARBA00022553"/>
    </source>
</evidence>
<dbReference type="PROSITE" id="PS51076">
    <property type="entry name" value="MH2"/>
    <property type="match status" value="1"/>
</dbReference>
<protein>
    <recommendedName>
        <fullName evidence="18">Zinc finger and BTB domain-containing protein 7B</fullName>
    </recommendedName>
    <alternativeName>
        <fullName evidence="19">Krueppel-related zinc finger protein cKrox</fullName>
    </alternativeName>
    <alternativeName>
        <fullName evidence="21">T-helper-inducing POZ/Krueppel-like factor</fullName>
    </alternativeName>
    <alternativeName>
        <fullName evidence="20">Zinc finger protein Th-POK</fullName>
    </alternativeName>
</protein>
<dbReference type="InterPro" id="IPR036236">
    <property type="entry name" value="Znf_C2H2_sf"/>
</dbReference>
<evidence type="ECO:0000256" key="18">
    <source>
        <dbReference type="ARBA" id="ARBA00070668"/>
    </source>
</evidence>
<evidence type="ECO:0000256" key="15">
    <source>
        <dbReference type="ARBA" id="ARBA00023163"/>
    </source>
</evidence>
<evidence type="ECO:0000256" key="21">
    <source>
        <dbReference type="ARBA" id="ARBA00083478"/>
    </source>
</evidence>
<evidence type="ECO:0000256" key="8">
    <source>
        <dbReference type="ARBA" id="ARBA00022737"/>
    </source>
</evidence>
<dbReference type="Pfam" id="PF03165">
    <property type="entry name" value="MH1"/>
    <property type="match status" value="1"/>
</dbReference>
<dbReference type="InterPro" id="IPR036578">
    <property type="entry name" value="SMAD_MH1_sf"/>
</dbReference>
<evidence type="ECO:0000256" key="9">
    <source>
        <dbReference type="ARBA" id="ARBA00022771"/>
    </source>
</evidence>
<keyword evidence="7" id="KW-0479">Metal-binding</keyword>
<keyword evidence="6" id="KW-0597">Phosphoprotein</keyword>
<comment type="subcellular location">
    <subcellularLocation>
        <location evidence="1">Nucleus</location>
    </subcellularLocation>
</comment>
<feature type="domain" description="C2H2-type" evidence="25">
    <location>
        <begin position="665"/>
        <end position="698"/>
    </location>
</feature>
<feature type="domain" description="C2H2-type" evidence="25">
    <location>
        <begin position="609"/>
        <end position="636"/>
    </location>
</feature>
<feature type="domain" description="MH1" evidence="26">
    <location>
        <begin position="8"/>
        <end position="133"/>
    </location>
</feature>
<dbReference type="PROSITE" id="PS50097">
    <property type="entry name" value="BTB"/>
    <property type="match status" value="1"/>
</dbReference>
<dbReference type="InterPro" id="IPR001132">
    <property type="entry name" value="SMAD_dom_Dwarfin-type"/>
</dbReference>
<dbReference type="InterPro" id="IPR011333">
    <property type="entry name" value="SKP1/BTB/POZ_sf"/>
</dbReference>